<evidence type="ECO:0000313" key="8">
    <source>
        <dbReference type="EMBL" id="AKQ33767.1"/>
    </source>
</evidence>
<feature type="domain" description="EamA" evidence="7">
    <location>
        <begin position="11"/>
        <end position="134"/>
    </location>
</feature>
<feature type="transmembrane region" description="Helical" evidence="6">
    <location>
        <begin position="120"/>
        <end position="136"/>
    </location>
</feature>
<evidence type="ECO:0000256" key="4">
    <source>
        <dbReference type="ARBA" id="ARBA00022989"/>
    </source>
</evidence>
<feature type="domain" description="EamA" evidence="7">
    <location>
        <begin position="145"/>
        <end position="275"/>
    </location>
</feature>
<feature type="transmembrane region" description="Helical" evidence="6">
    <location>
        <begin position="148"/>
        <end position="167"/>
    </location>
</feature>
<keyword evidence="3 6" id="KW-0812">Transmembrane</keyword>
<feature type="transmembrane region" description="Helical" evidence="6">
    <location>
        <begin position="203"/>
        <end position="228"/>
    </location>
</feature>
<keyword evidence="5 6" id="KW-0472">Membrane</keyword>
<feature type="transmembrane region" description="Helical" evidence="6">
    <location>
        <begin position="7"/>
        <end position="25"/>
    </location>
</feature>
<evidence type="ECO:0000313" key="9">
    <source>
        <dbReference type="Proteomes" id="UP000063965"/>
    </source>
</evidence>
<dbReference type="InterPro" id="IPR037185">
    <property type="entry name" value="EmrE-like"/>
</dbReference>
<keyword evidence="2" id="KW-1003">Cell membrane</keyword>
<dbReference type="Pfam" id="PF00892">
    <property type="entry name" value="EamA"/>
    <property type="match status" value="2"/>
</dbReference>
<comment type="subcellular location">
    <subcellularLocation>
        <location evidence="1">Cell membrane</location>
        <topology evidence="1">Multi-pass membrane protein</topology>
    </subcellularLocation>
</comment>
<feature type="transmembrane region" description="Helical" evidence="6">
    <location>
        <begin position="96"/>
        <end position="113"/>
    </location>
</feature>
<evidence type="ECO:0000256" key="2">
    <source>
        <dbReference type="ARBA" id="ARBA00022475"/>
    </source>
</evidence>
<protein>
    <submittedName>
        <fullName evidence="8">Transporter, drug/metabolite exporter family</fullName>
    </submittedName>
</protein>
<feature type="transmembrane region" description="Helical" evidence="6">
    <location>
        <begin position="31"/>
        <end position="55"/>
    </location>
</feature>
<evidence type="ECO:0000256" key="1">
    <source>
        <dbReference type="ARBA" id="ARBA00004651"/>
    </source>
</evidence>
<dbReference type="Proteomes" id="UP000063965">
    <property type="component" value="Chromosome"/>
</dbReference>
<feature type="transmembrane region" description="Helical" evidence="6">
    <location>
        <begin position="67"/>
        <end position="84"/>
    </location>
</feature>
<organism evidence="8 9">
    <name type="scientific">Candidatus Coxiella mudrowiae</name>
    <dbReference type="NCBI Taxonomy" id="2054173"/>
    <lineage>
        <taxon>Bacteria</taxon>
        <taxon>Pseudomonadati</taxon>
        <taxon>Pseudomonadota</taxon>
        <taxon>Gammaproteobacteria</taxon>
        <taxon>Legionellales</taxon>
        <taxon>Coxiellaceae</taxon>
        <taxon>Coxiella</taxon>
    </lineage>
</organism>
<dbReference type="InterPro" id="IPR051258">
    <property type="entry name" value="Diverse_Substrate_Transporter"/>
</dbReference>
<dbReference type="InterPro" id="IPR000620">
    <property type="entry name" value="EamA_dom"/>
</dbReference>
<dbReference type="PANTHER" id="PTHR42920">
    <property type="entry name" value="OS03G0707200 PROTEIN-RELATED"/>
    <property type="match status" value="1"/>
</dbReference>
<evidence type="ECO:0000256" key="6">
    <source>
        <dbReference type="SAM" id="Phobius"/>
    </source>
</evidence>
<evidence type="ECO:0000256" key="5">
    <source>
        <dbReference type="ARBA" id="ARBA00023136"/>
    </source>
</evidence>
<proteinExistence type="predicted"/>
<name>A0ABM5UV61_9COXI</name>
<feature type="transmembrane region" description="Helical" evidence="6">
    <location>
        <begin position="263"/>
        <end position="284"/>
    </location>
</feature>
<dbReference type="PANTHER" id="PTHR42920:SF5">
    <property type="entry name" value="EAMA DOMAIN-CONTAINING PROTEIN"/>
    <property type="match status" value="1"/>
</dbReference>
<keyword evidence="4 6" id="KW-1133">Transmembrane helix</keyword>
<dbReference type="EMBL" id="CP011126">
    <property type="protein sequence ID" value="AKQ33767.1"/>
    <property type="molecule type" value="Genomic_DNA"/>
</dbReference>
<evidence type="ECO:0000256" key="3">
    <source>
        <dbReference type="ARBA" id="ARBA00022692"/>
    </source>
</evidence>
<feature type="transmembrane region" description="Helical" evidence="6">
    <location>
        <begin position="179"/>
        <end position="197"/>
    </location>
</feature>
<evidence type="ECO:0000259" key="7">
    <source>
        <dbReference type="Pfam" id="PF00892"/>
    </source>
</evidence>
<dbReference type="SUPFAM" id="SSF103481">
    <property type="entry name" value="Multidrug resistance efflux transporter EmrE"/>
    <property type="match status" value="2"/>
</dbReference>
<reference evidence="8 9" key="1">
    <citation type="journal article" date="2015" name="Genome Biol. Evol.">
        <title>Distinctive Genome Reduction Rates Revealed by Genomic Analyses of Two Coxiella-Like Endosymbionts in Ticks.</title>
        <authorList>
            <person name="Gottlieb Y."/>
            <person name="Lalzar I."/>
            <person name="Klasson L."/>
        </authorList>
    </citation>
    <scope>NUCLEOTIDE SEQUENCE [LARGE SCALE GENOMIC DNA]</scope>
    <source>
        <strain evidence="8 9">CRt</strain>
    </source>
</reference>
<keyword evidence="9" id="KW-1185">Reference proteome</keyword>
<gene>
    <name evidence="8" type="ORF">CleRT_11110</name>
</gene>
<dbReference type="RefSeq" id="WP_048875407.1">
    <property type="nucleotide sequence ID" value="NZ_CP011126.1"/>
</dbReference>
<sequence>MNQFAQVHSALFSLTLLWGLTFPLIKEAVSVIPPSIFIVLRLAIASLIFLPFILAYRKKMSFTMIKWTVVLGFFESATYVFQSIGLETVSSANSEFLTDFSVVVVSFLTLVFLRKKLQWFDFAAALLCLVGIFIQIDADVFTLTSGDFWTLACAFFYSCYIVALQAFSKKIKAKDTTLALSYKIAFSLFLSLLTFSYENMGVIFSWFVVIPVLFFLIFVTCLVFYLQFWYQRYVSMRKAVLIYAFEPIFSRIFGYLLNSEKIYLNNIRGLLILITFLLSGLASFKKLQLV</sequence>
<accession>A0ABM5UV61</accession>